<evidence type="ECO:0000256" key="8">
    <source>
        <dbReference type="ARBA" id="ARBA00022989"/>
    </source>
</evidence>
<sequence>MRDLPNMPAQPAAFLWRYLRQRPWAFGLMGLIVVLAGICSVAVQYAMKLIVDAMALGARASFHIWWGLALFLGLIAVEAALWRCGGWLGCRNIVAACAALRVEEFNHLSHHSTRYFRQHHSGALANRISSTASAAGAIYGAMVWSIVPPCVDFLGAAVVLGTVDWRMAGALLCFVLVLAGVIISFGARGRTLHQQYGEQAAHVGGEIVDAISNIWAVQAFSAQARERARLEKALGEEARAQRRSWMYVEKARVIHDACLWLVAGAMLLWVLRAWEMGRASPGDVVVVSALTFRILHGSRDLALALVSTAQQFGIIAEVLRLVCRSHAVPDVQSAQPLHHPAGAIVFGDAHYTYPVGCHALRGITLSIAPGQKVGLVGASGAGKSTLLSLLQRSDEPQQGRILVGGQDIREVTLDSLKQAISVVPQDVSLFRRTIMENIRDGRAEASEEEVIAAARQAHCEPFVRRLPQGYATLVGERGALLSGGERQRIGIARAFLKGAPILLLDEATSALDSYSEQLIKEALAELMSSRTVIAVAHRLSSLARYDRIVVVDAGRIVEDGSLDELLLARGPLRALWDLQVDNGGPAGQEIGKPFRYLPDRLVSTDVSLPPGMSNARHATPPPKKFHADSRRQGLKNGNHPTFPRSGYVAPAATRQLSLRIRNGGLLRRYPSASDTAMASPAVRYPDGRASWVVDRTDRGRWRVPRLHVRHRHSGTNRTVPCPVRLGLFRRATTLGAFLDRFWSLAHHRCGDVALDYGHPSGQDGRR</sequence>
<dbReference type="AlphaFoldDB" id="A0A6S7AR97"/>
<organism evidence="15 16">
    <name type="scientific">Achromobacter kerstersii</name>
    <dbReference type="NCBI Taxonomy" id="1353890"/>
    <lineage>
        <taxon>Bacteria</taxon>
        <taxon>Pseudomonadati</taxon>
        <taxon>Pseudomonadota</taxon>
        <taxon>Betaproteobacteria</taxon>
        <taxon>Burkholderiales</taxon>
        <taxon>Alcaligenaceae</taxon>
        <taxon>Achromobacter</taxon>
    </lineage>
</organism>
<dbReference type="GO" id="GO:0140359">
    <property type="term" value="F:ABC-type transporter activity"/>
    <property type="evidence" value="ECO:0007669"/>
    <property type="project" value="InterPro"/>
</dbReference>
<dbReference type="GO" id="GO:0016887">
    <property type="term" value="F:ATP hydrolysis activity"/>
    <property type="evidence" value="ECO:0007669"/>
    <property type="project" value="InterPro"/>
</dbReference>
<keyword evidence="16" id="KW-1185">Reference proteome</keyword>
<keyword evidence="10 12" id="KW-0472">Membrane</keyword>
<dbReference type="FunFam" id="3.40.50.300:FF:000221">
    <property type="entry name" value="Multidrug ABC transporter ATP-binding protein"/>
    <property type="match status" value="1"/>
</dbReference>
<dbReference type="PROSITE" id="PS00211">
    <property type="entry name" value="ABC_TRANSPORTER_1"/>
    <property type="match status" value="1"/>
</dbReference>
<keyword evidence="3" id="KW-1003">Cell membrane</keyword>
<feature type="domain" description="ABC transmembrane type-1" evidence="14">
    <location>
        <begin position="28"/>
        <end position="310"/>
    </location>
</feature>
<dbReference type="Pfam" id="PF00664">
    <property type="entry name" value="ABC_membrane"/>
    <property type="match status" value="1"/>
</dbReference>
<evidence type="ECO:0000256" key="12">
    <source>
        <dbReference type="SAM" id="Phobius"/>
    </source>
</evidence>
<keyword evidence="7" id="KW-1278">Translocase</keyword>
<feature type="transmembrane region" description="Helical" evidence="12">
    <location>
        <begin position="24"/>
        <end position="43"/>
    </location>
</feature>
<dbReference type="InterPro" id="IPR027417">
    <property type="entry name" value="P-loop_NTPase"/>
</dbReference>
<dbReference type="GO" id="GO:0005524">
    <property type="term" value="F:ATP binding"/>
    <property type="evidence" value="ECO:0007669"/>
    <property type="project" value="UniProtKB-KW"/>
</dbReference>
<feature type="region of interest" description="Disordered" evidence="11">
    <location>
        <begin position="611"/>
        <end position="631"/>
    </location>
</feature>
<dbReference type="CDD" id="cd07346">
    <property type="entry name" value="ABC_6TM_exporters"/>
    <property type="match status" value="1"/>
</dbReference>
<dbReference type="EMBL" id="CADIJQ010000018">
    <property type="protein sequence ID" value="CAB3743505.1"/>
    <property type="molecule type" value="Genomic_DNA"/>
</dbReference>
<gene>
    <name evidence="15" type="primary">btuD_21</name>
    <name evidence="15" type="ORF">LMG3441_05995</name>
</gene>
<dbReference type="Proteomes" id="UP000494269">
    <property type="component" value="Unassembled WGS sequence"/>
</dbReference>
<dbReference type="PROSITE" id="PS50893">
    <property type="entry name" value="ABC_TRANSPORTER_2"/>
    <property type="match status" value="1"/>
</dbReference>
<keyword evidence="6 15" id="KW-0067">ATP-binding</keyword>
<dbReference type="PROSITE" id="PS50929">
    <property type="entry name" value="ABC_TM1F"/>
    <property type="match status" value="1"/>
</dbReference>
<evidence type="ECO:0000256" key="7">
    <source>
        <dbReference type="ARBA" id="ARBA00022967"/>
    </source>
</evidence>
<name>A0A6S7AR97_9BURK</name>
<evidence type="ECO:0000256" key="10">
    <source>
        <dbReference type="ARBA" id="ARBA00023136"/>
    </source>
</evidence>
<keyword evidence="2" id="KW-0813">Transport</keyword>
<keyword evidence="8 12" id="KW-1133">Transmembrane helix</keyword>
<feature type="transmembrane region" description="Helical" evidence="12">
    <location>
        <begin position="253"/>
        <end position="271"/>
    </location>
</feature>
<dbReference type="Pfam" id="PF00005">
    <property type="entry name" value="ABC_tran"/>
    <property type="match status" value="1"/>
</dbReference>
<feature type="transmembrane region" description="Helical" evidence="12">
    <location>
        <begin position="124"/>
        <end position="147"/>
    </location>
</feature>
<comment type="subcellular location">
    <subcellularLocation>
        <location evidence="1">Cell membrane</location>
        <topology evidence="1">Multi-pass membrane protein</topology>
    </subcellularLocation>
</comment>
<reference evidence="15 16" key="1">
    <citation type="submission" date="2020-04" db="EMBL/GenBank/DDBJ databases">
        <authorList>
            <person name="De Canck E."/>
        </authorList>
    </citation>
    <scope>NUCLEOTIDE SEQUENCE [LARGE SCALE GENOMIC DNA]</scope>
    <source>
        <strain evidence="15 16">LMG 3441</strain>
    </source>
</reference>
<feature type="domain" description="ABC transporter" evidence="13">
    <location>
        <begin position="344"/>
        <end position="578"/>
    </location>
</feature>
<evidence type="ECO:0000313" key="16">
    <source>
        <dbReference type="Proteomes" id="UP000494269"/>
    </source>
</evidence>
<feature type="transmembrane region" description="Helical" evidence="12">
    <location>
        <begin position="63"/>
        <end position="82"/>
    </location>
</feature>
<proteinExistence type="predicted"/>
<dbReference type="InterPro" id="IPR036640">
    <property type="entry name" value="ABC1_TM_sf"/>
</dbReference>
<feature type="transmembrane region" description="Helical" evidence="12">
    <location>
        <begin position="167"/>
        <end position="187"/>
    </location>
</feature>
<dbReference type="GO" id="GO:0005886">
    <property type="term" value="C:plasma membrane"/>
    <property type="evidence" value="ECO:0007669"/>
    <property type="project" value="UniProtKB-SubCell"/>
</dbReference>
<evidence type="ECO:0000256" key="9">
    <source>
        <dbReference type="ARBA" id="ARBA00023055"/>
    </source>
</evidence>
<dbReference type="PANTHER" id="PTHR24221:SF632">
    <property type="entry name" value="ATP-DEPENDENT LIPID A-CORE FLIPPASE"/>
    <property type="match status" value="1"/>
</dbReference>
<evidence type="ECO:0000259" key="14">
    <source>
        <dbReference type="PROSITE" id="PS50929"/>
    </source>
</evidence>
<evidence type="ECO:0000256" key="6">
    <source>
        <dbReference type="ARBA" id="ARBA00022840"/>
    </source>
</evidence>
<evidence type="ECO:0000256" key="1">
    <source>
        <dbReference type="ARBA" id="ARBA00004651"/>
    </source>
</evidence>
<dbReference type="Gene3D" id="3.40.50.300">
    <property type="entry name" value="P-loop containing nucleotide triphosphate hydrolases"/>
    <property type="match status" value="1"/>
</dbReference>
<keyword evidence="9" id="KW-0445">Lipid transport</keyword>
<keyword evidence="5" id="KW-0547">Nucleotide-binding</keyword>
<dbReference type="GO" id="GO:0034040">
    <property type="term" value="F:ATPase-coupled lipid transmembrane transporter activity"/>
    <property type="evidence" value="ECO:0007669"/>
    <property type="project" value="TreeGrafter"/>
</dbReference>
<dbReference type="InterPro" id="IPR017871">
    <property type="entry name" value="ABC_transporter-like_CS"/>
</dbReference>
<accession>A0A6S7AR97</accession>
<evidence type="ECO:0000259" key="13">
    <source>
        <dbReference type="PROSITE" id="PS50893"/>
    </source>
</evidence>
<dbReference type="InterPro" id="IPR011527">
    <property type="entry name" value="ABC1_TM_dom"/>
</dbReference>
<dbReference type="SMART" id="SM00382">
    <property type="entry name" value="AAA"/>
    <property type="match status" value="1"/>
</dbReference>
<dbReference type="Gene3D" id="1.20.1560.10">
    <property type="entry name" value="ABC transporter type 1, transmembrane domain"/>
    <property type="match status" value="1"/>
</dbReference>
<evidence type="ECO:0000256" key="4">
    <source>
        <dbReference type="ARBA" id="ARBA00022692"/>
    </source>
</evidence>
<evidence type="ECO:0000256" key="5">
    <source>
        <dbReference type="ARBA" id="ARBA00022741"/>
    </source>
</evidence>
<keyword evidence="4 12" id="KW-0812">Transmembrane</keyword>
<dbReference type="InterPro" id="IPR003593">
    <property type="entry name" value="AAA+_ATPase"/>
</dbReference>
<dbReference type="SUPFAM" id="SSF52540">
    <property type="entry name" value="P-loop containing nucleoside triphosphate hydrolases"/>
    <property type="match status" value="1"/>
</dbReference>
<dbReference type="SUPFAM" id="SSF90123">
    <property type="entry name" value="ABC transporter transmembrane region"/>
    <property type="match status" value="1"/>
</dbReference>
<protein>
    <submittedName>
        <fullName evidence="15">Vitamin B12 import ATP-binding protein BtuD</fullName>
    </submittedName>
</protein>
<evidence type="ECO:0000256" key="3">
    <source>
        <dbReference type="ARBA" id="ARBA00022475"/>
    </source>
</evidence>
<dbReference type="InterPro" id="IPR039421">
    <property type="entry name" value="Type_1_exporter"/>
</dbReference>
<dbReference type="PANTHER" id="PTHR24221">
    <property type="entry name" value="ATP-BINDING CASSETTE SUB-FAMILY B"/>
    <property type="match status" value="1"/>
</dbReference>
<evidence type="ECO:0000313" key="15">
    <source>
        <dbReference type="EMBL" id="CAB3743505.1"/>
    </source>
</evidence>
<dbReference type="InterPro" id="IPR003439">
    <property type="entry name" value="ABC_transporter-like_ATP-bd"/>
</dbReference>
<evidence type="ECO:0000256" key="2">
    <source>
        <dbReference type="ARBA" id="ARBA00022448"/>
    </source>
</evidence>
<evidence type="ECO:0000256" key="11">
    <source>
        <dbReference type="SAM" id="MobiDB-lite"/>
    </source>
</evidence>